<dbReference type="Gene3D" id="1.20.1250.20">
    <property type="entry name" value="MFS general substrate transporter like domains"/>
    <property type="match status" value="1"/>
</dbReference>
<feature type="transmembrane region" description="Helical" evidence="7">
    <location>
        <begin position="81"/>
        <end position="100"/>
    </location>
</feature>
<dbReference type="eggNOG" id="COG0477">
    <property type="taxonomic scope" value="Bacteria"/>
</dbReference>
<evidence type="ECO:0000259" key="8">
    <source>
        <dbReference type="PROSITE" id="PS50850"/>
    </source>
</evidence>
<evidence type="ECO:0000256" key="7">
    <source>
        <dbReference type="SAM" id="Phobius"/>
    </source>
</evidence>
<name>A9WUB3_RENSM</name>
<evidence type="ECO:0000313" key="10">
    <source>
        <dbReference type="Proteomes" id="UP000002007"/>
    </source>
</evidence>
<evidence type="ECO:0000256" key="6">
    <source>
        <dbReference type="ARBA" id="ARBA00023136"/>
    </source>
</evidence>
<sequence length="317" mass="32987">MWGVGNLIGPALGGLFAQLGWWRGAFGLLVVVGLVLAFLSRSALSHQADAGTQHPPLPWLSLILLTLAAGMFSVTSVLPRGLWTIGGLLAGVALMVVFVLRDRTASSTVLPKFTYLKGNKLKWIYLTLAALSAGAMTEAFIPLFGQELGGLMPLLAGFLGAALSVGWTISQLFSVNLDSAKAKRAVRLLGPLLLALGLLAYGLLKQQSADGWLVLLWAAILFVSGAGIGMSFPHFSVAAMSSTDDEEEGRKAAAGISTTQLIANAVASAFARILVNLGAPSVVDSARYMAFGIAAVALLGAIASFVSLRHSKPNSSV</sequence>
<proteinExistence type="predicted"/>
<feature type="transmembrane region" description="Helical" evidence="7">
    <location>
        <begin position="252"/>
        <end position="275"/>
    </location>
</feature>
<feature type="transmembrane region" description="Helical" evidence="7">
    <location>
        <begin position="121"/>
        <end position="145"/>
    </location>
</feature>
<feature type="transmembrane region" description="Helical" evidence="7">
    <location>
        <begin position="185"/>
        <end position="204"/>
    </location>
</feature>
<dbReference type="Pfam" id="PF07690">
    <property type="entry name" value="MFS_1"/>
    <property type="match status" value="1"/>
</dbReference>
<dbReference type="InterPro" id="IPR011701">
    <property type="entry name" value="MFS"/>
</dbReference>
<evidence type="ECO:0000256" key="3">
    <source>
        <dbReference type="ARBA" id="ARBA00022475"/>
    </source>
</evidence>
<dbReference type="GO" id="GO:0022857">
    <property type="term" value="F:transmembrane transporter activity"/>
    <property type="evidence" value="ECO:0007669"/>
    <property type="project" value="InterPro"/>
</dbReference>
<dbReference type="PANTHER" id="PTHR42718:SF46">
    <property type="entry name" value="BLR6921 PROTEIN"/>
    <property type="match status" value="1"/>
</dbReference>
<reference evidence="10" key="1">
    <citation type="journal article" date="2008" name="J. Bacteriol.">
        <title>Genome sequence of the fish pathogen Renibacterium salmoninarum suggests reductive evolution away from an environmental Arthrobacter ancestor.</title>
        <authorList>
            <person name="Wiens G.D."/>
            <person name="Rockey D.D."/>
            <person name="Wu Z."/>
            <person name="Chang J."/>
            <person name="Levy R."/>
            <person name="Crane S."/>
            <person name="Chen D.S."/>
            <person name="Capri G.R."/>
            <person name="Burnett J.R."/>
            <person name="Sudheesh P.S."/>
            <person name="Schipma M.J."/>
            <person name="Burd H."/>
            <person name="Bhattacharyya A."/>
            <person name="Rhodes L.D."/>
            <person name="Kaul R."/>
            <person name="Strom M.S."/>
        </authorList>
    </citation>
    <scope>NUCLEOTIDE SEQUENCE [LARGE SCALE GENOMIC DNA]</scope>
    <source>
        <strain evidence="10">ATCC 33209 / DSM 20767 / JCM 11484 / NBRC 15589 / NCIMB 2235</strain>
    </source>
</reference>
<keyword evidence="2" id="KW-0813">Transport</keyword>
<feature type="transmembrane region" description="Helical" evidence="7">
    <location>
        <begin position="20"/>
        <end position="44"/>
    </location>
</feature>
<dbReference type="SUPFAM" id="SSF103473">
    <property type="entry name" value="MFS general substrate transporter"/>
    <property type="match status" value="2"/>
</dbReference>
<feature type="transmembrane region" description="Helical" evidence="7">
    <location>
        <begin position="287"/>
        <end position="308"/>
    </location>
</feature>
<accession>A9WUB3</accession>
<dbReference type="AlphaFoldDB" id="A9WUB3"/>
<evidence type="ECO:0000256" key="5">
    <source>
        <dbReference type="ARBA" id="ARBA00022989"/>
    </source>
</evidence>
<feature type="transmembrane region" description="Helical" evidence="7">
    <location>
        <begin position="151"/>
        <end position="173"/>
    </location>
</feature>
<feature type="domain" description="Major facilitator superfamily (MFS) profile" evidence="8">
    <location>
        <begin position="1"/>
        <end position="312"/>
    </location>
</feature>
<feature type="transmembrane region" description="Helical" evidence="7">
    <location>
        <begin position="216"/>
        <end position="240"/>
    </location>
</feature>
<keyword evidence="10" id="KW-1185">Reference proteome</keyword>
<dbReference type="RefSeq" id="WP_012246429.1">
    <property type="nucleotide sequence ID" value="NC_010168.1"/>
</dbReference>
<dbReference type="HOGENOM" id="CLU_000960_2_6_11"/>
<dbReference type="PANTHER" id="PTHR42718">
    <property type="entry name" value="MAJOR FACILITATOR SUPERFAMILY MULTIDRUG TRANSPORTER MFSC"/>
    <property type="match status" value="1"/>
</dbReference>
<comment type="subcellular location">
    <subcellularLocation>
        <location evidence="1">Cell membrane</location>
        <topology evidence="1">Multi-pass membrane protein</topology>
    </subcellularLocation>
</comment>
<organism evidence="9 10">
    <name type="scientific">Renibacterium salmoninarum (strain ATCC 33209 / DSM 20767 / JCM 11484 / NBRC 15589 / NCIMB 2235)</name>
    <dbReference type="NCBI Taxonomy" id="288705"/>
    <lineage>
        <taxon>Bacteria</taxon>
        <taxon>Bacillati</taxon>
        <taxon>Actinomycetota</taxon>
        <taxon>Actinomycetes</taxon>
        <taxon>Micrococcales</taxon>
        <taxon>Micrococcaceae</taxon>
        <taxon>Renibacterium</taxon>
    </lineage>
</organism>
<dbReference type="GO" id="GO:0005886">
    <property type="term" value="C:plasma membrane"/>
    <property type="evidence" value="ECO:0007669"/>
    <property type="project" value="UniProtKB-SubCell"/>
</dbReference>
<dbReference type="InterPro" id="IPR036259">
    <property type="entry name" value="MFS_trans_sf"/>
</dbReference>
<keyword evidence="3" id="KW-1003">Cell membrane</keyword>
<dbReference type="STRING" id="288705.RSal33209_3063"/>
<gene>
    <name evidence="9" type="ordered locus">RSal33209_3063</name>
</gene>
<keyword evidence="5 7" id="KW-1133">Transmembrane helix</keyword>
<dbReference type="PROSITE" id="PS50850">
    <property type="entry name" value="MFS"/>
    <property type="match status" value="1"/>
</dbReference>
<keyword evidence="6 7" id="KW-0472">Membrane</keyword>
<evidence type="ECO:0000256" key="2">
    <source>
        <dbReference type="ARBA" id="ARBA00022448"/>
    </source>
</evidence>
<dbReference type="KEGG" id="rsa:RSal33209_3063"/>
<evidence type="ECO:0000256" key="1">
    <source>
        <dbReference type="ARBA" id="ARBA00004651"/>
    </source>
</evidence>
<dbReference type="EMBL" id="CP000910">
    <property type="protein sequence ID" value="ABY24784.1"/>
    <property type="molecule type" value="Genomic_DNA"/>
</dbReference>
<evidence type="ECO:0000256" key="4">
    <source>
        <dbReference type="ARBA" id="ARBA00022692"/>
    </source>
</evidence>
<feature type="transmembrane region" description="Helical" evidence="7">
    <location>
        <begin position="56"/>
        <end position="75"/>
    </location>
</feature>
<dbReference type="InterPro" id="IPR020846">
    <property type="entry name" value="MFS_dom"/>
</dbReference>
<dbReference type="Proteomes" id="UP000002007">
    <property type="component" value="Chromosome"/>
</dbReference>
<protein>
    <submittedName>
        <fullName evidence="9">Permease</fullName>
    </submittedName>
</protein>
<keyword evidence="4 7" id="KW-0812">Transmembrane</keyword>
<evidence type="ECO:0000313" key="9">
    <source>
        <dbReference type="EMBL" id="ABY24784.1"/>
    </source>
</evidence>